<keyword evidence="4" id="KW-1185">Reference proteome</keyword>
<dbReference type="AlphaFoldDB" id="A0A8H5GAZ6"/>
<feature type="region of interest" description="Disordered" evidence="1">
    <location>
        <begin position="574"/>
        <end position="598"/>
    </location>
</feature>
<feature type="region of interest" description="Disordered" evidence="1">
    <location>
        <begin position="382"/>
        <end position="403"/>
    </location>
</feature>
<dbReference type="InterPro" id="IPR006076">
    <property type="entry name" value="FAD-dep_OxRdtase"/>
</dbReference>
<feature type="compositionally biased region" description="Pro residues" evidence="1">
    <location>
        <begin position="583"/>
        <end position="595"/>
    </location>
</feature>
<reference evidence="3 4" key="1">
    <citation type="journal article" date="2020" name="ISME J.">
        <title>Uncovering the hidden diversity of litter-decomposition mechanisms in mushroom-forming fungi.</title>
        <authorList>
            <person name="Floudas D."/>
            <person name="Bentzer J."/>
            <person name="Ahren D."/>
            <person name="Johansson T."/>
            <person name="Persson P."/>
            <person name="Tunlid A."/>
        </authorList>
    </citation>
    <scope>NUCLEOTIDE SEQUENCE [LARGE SCALE GENOMIC DNA]</scope>
    <source>
        <strain evidence="3 4">CBS 291.85</strain>
    </source>
</reference>
<evidence type="ECO:0000313" key="3">
    <source>
        <dbReference type="EMBL" id="KAF5361712.1"/>
    </source>
</evidence>
<feature type="region of interest" description="Disordered" evidence="1">
    <location>
        <begin position="459"/>
        <end position="499"/>
    </location>
</feature>
<dbReference type="PANTHER" id="PTHR13847">
    <property type="entry name" value="SARCOSINE DEHYDROGENASE-RELATED"/>
    <property type="match status" value="1"/>
</dbReference>
<dbReference type="Pfam" id="PF01266">
    <property type="entry name" value="DAO"/>
    <property type="match status" value="1"/>
</dbReference>
<dbReference type="InterPro" id="IPR036188">
    <property type="entry name" value="FAD/NAD-bd_sf"/>
</dbReference>
<protein>
    <recommendedName>
        <fullName evidence="2">FAD dependent oxidoreductase domain-containing protein</fullName>
    </recommendedName>
</protein>
<name>A0A8H5GAZ6_9AGAR</name>
<dbReference type="Gene3D" id="3.30.9.10">
    <property type="entry name" value="D-Amino Acid Oxidase, subunit A, domain 2"/>
    <property type="match status" value="1"/>
</dbReference>
<accession>A0A8H5GAZ6</accession>
<comment type="caution">
    <text evidence="3">The sequence shown here is derived from an EMBL/GenBank/DDBJ whole genome shotgun (WGS) entry which is preliminary data.</text>
</comment>
<dbReference type="SUPFAM" id="SSF51905">
    <property type="entry name" value="FAD/NAD(P)-binding domain"/>
    <property type="match status" value="1"/>
</dbReference>
<feature type="compositionally biased region" description="Basic and acidic residues" evidence="1">
    <location>
        <begin position="466"/>
        <end position="493"/>
    </location>
</feature>
<feature type="region of interest" description="Disordered" evidence="1">
    <location>
        <begin position="526"/>
        <end position="556"/>
    </location>
</feature>
<dbReference type="EMBL" id="JAACJM010000039">
    <property type="protein sequence ID" value="KAF5361712.1"/>
    <property type="molecule type" value="Genomic_DNA"/>
</dbReference>
<feature type="domain" description="FAD dependent oxidoreductase" evidence="2">
    <location>
        <begin position="65"/>
        <end position="325"/>
    </location>
</feature>
<dbReference type="GO" id="GO:0005737">
    <property type="term" value="C:cytoplasm"/>
    <property type="evidence" value="ECO:0007669"/>
    <property type="project" value="TreeGrafter"/>
</dbReference>
<dbReference type="Gene3D" id="3.50.50.60">
    <property type="entry name" value="FAD/NAD(P)-binding domain"/>
    <property type="match status" value="1"/>
</dbReference>
<dbReference type="Proteomes" id="UP000559256">
    <property type="component" value="Unassembled WGS sequence"/>
</dbReference>
<gene>
    <name evidence="3" type="ORF">D9758_007295</name>
</gene>
<organism evidence="3 4">
    <name type="scientific">Tetrapyrgos nigripes</name>
    <dbReference type="NCBI Taxonomy" id="182062"/>
    <lineage>
        <taxon>Eukaryota</taxon>
        <taxon>Fungi</taxon>
        <taxon>Dikarya</taxon>
        <taxon>Basidiomycota</taxon>
        <taxon>Agaricomycotina</taxon>
        <taxon>Agaricomycetes</taxon>
        <taxon>Agaricomycetidae</taxon>
        <taxon>Agaricales</taxon>
        <taxon>Marasmiineae</taxon>
        <taxon>Marasmiaceae</taxon>
        <taxon>Tetrapyrgos</taxon>
    </lineage>
</organism>
<dbReference type="PANTHER" id="PTHR13847:SF213">
    <property type="entry name" value="DEPENDENT OXIDOREDUCTASE, PUTATIVE-RELATED"/>
    <property type="match status" value="1"/>
</dbReference>
<proteinExistence type="predicted"/>
<dbReference type="OrthoDB" id="429143at2759"/>
<feature type="compositionally biased region" description="Low complexity" evidence="1">
    <location>
        <begin position="394"/>
        <end position="403"/>
    </location>
</feature>
<evidence type="ECO:0000313" key="4">
    <source>
        <dbReference type="Proteomes" id="UP000559256"/>
    </source>
</evidence>
<evidence type="ECO:0000256" key="1">
    <source>
        <dbReference type="SAM" id="MobiDB-lite"/>
    </source>
</evidence>
<sequence length="656" mass="71971">MGSIFSQIRLTVGTLLAIARAYNRLAKRVALSPGIPIPNPSTPYWTIPASPIAKHGHEKLPEYADVVIIGSGITGTSFARKLLDGYYDSENDLGKRPLKVVMLDARDACYGATGRNGGHVSPFLYAEYPELKKKLGSEEAKAIIRFRLTHIEELLRVAEEEDLLVDSQTRRVQAYDVYHDRTLFEDMKGRLAVYLEDMPEEKEKWAVIEDRASIQALQLSDLTVGILSTPAGASHPYRLVTGILERLLNSYPDLFYLFTNTPCTSIEAPSSGLGTDHSYTIKTPRGTIRAPHVVHATNAWAAHLLEPMRSKIIPGRGVMTAQRPGRSLGRSQAGLTESIGTTTTTTSTSFQDVTSKEVARGDWRGQRSFVFYPGQTEEVFDYLTQMPPPPPSSSPSSFSSNSKYPHPSAEFMFGGGFLHCSEGGFLNFDLADIGNVDDSTWSSGVEAYLAGALASGSDGGHFNPKHWGEEGRPEDDRTRNEDKNENKKHREGDFDRDEEIGKGRVKKTWSGIIGFSADRMPWVGRLPAKISGRKGPRVSTKSSSGVPEGKENTTGLSAVTDDVTLVDSSCEREKVSTYKSAPSPNPNPDPNPHLAPPGEWIAAGFTGEGMTHAWMSAKALAYMVLGKENSDDGFLLPESFRVTEKRWKKARLEDGI</sequence>
<evidence type="ECO:0000259" key="2">
    <source>
        <dbReference type="Pfam" id="PF01266"/>
    </source>
</evidence>